<proteinExistence type="predicted"/>
<dbReference type="Proteomes" id="UP000184758">
    <property type="component" value="Unassembled WGS sequence"/>
</dbReference>
<dbReference type="EMBL" id="FSRN01000001">
    <property type="protein sequence ID" value="SIO10820.1"/>
    <property type="molecule type" value="Genomic_DNA"/>
</dbReference>
<sequence>MKMKKRLEFKKVGYCRVNKALVNFEAILKAKNVPLAKKEIKNGQILYNGKFKLNDSQSLPFGIVFDNKEEGIIDFQIVYHKLAYVTNFDAKHQVLDVLNELNEMKTGYYRVCLAGDGEIYMRLLSRTTEDVRAAYEMMIVGSTIAKSILPKIEEAVAKK</sequence>
<dbReference type="STRING" id="28230.SAMN05878443_1414"/>
<evidence type="ECO:0000313" key="1">
    <source>
        <dbReference type="EMBL" id="SIO10820.1"/>
    </source>
</evidence>
<organism evidence="1 2">
    <name type="scientific">Carnobacterium alterfunditum</name>
    <dbReference type="NCBI Taxonomy" id="28230"/>
    <lineage>
        <taxon>Bacteria</taxon>
        <taxon>Bacillati</taxon>
        <taxon>Bacillota</taxon>
        <taxon>Bacilli</taxon>
        <taxon>Lactobacillales</taxon>
        <taxon>Carnobacteriaceae</taxon>
        <taxon>Carnobacterium</taxon>
    </lineage>
</organism>
<reference evidence="2" key="1">
    <citation type="submission" date="2016-11" db="EMBL/GenBank/DDBJ databases">
        <authorList>
            <person name="Varghese N."/>
            <person name="Submissions S."/>
        </authorList>
    </citation>
    <scope>NUCLEOTIDE SEQUENCE [LARGE SCALE GENOMIC DNA]</scope>
    <source>
        <strain evidence="2">313</strain>
    </source>
</reference>
<name>A0A1N6GTB4_9LACT</name>
<keyword evidence="2" id="KW-1185">Reference proteome</keyword>
<gene>
    <name evidence="1" type="ORF">SAMN05878443_1414</name>
</gene>
<evidence type="ECO:0008006" key="3">
    <source>
        <dbReference type="Google" id="ProtNLM"/>
    </source>
</evidence>
<protein>
    <recommendedName>
        <fullName evidence="3">Sensory transduction regulator</fullName>
    </recommendedName>
</protein>
<dbReference type="eggNOG" id="ENOG50333XD">
    <property type="taxonomic scope" value="Bacteria"/>
</dbReference>
<evidence type="ECO:0000313" key="2">
    <source>
        <dbReference type="Proteomes" id="UP000184758"/>
    </source>
</evidence>
<dbReference type="AlphaFoldDB" id="A0A1N6GTB4"/>
<accession>A0A1N6GTB4</accession>